<protein>
    <submittedName>
        <fullName evidence="1">WD40 repeat-like protein</fullName>
    </submittedName>
</protein>
<reference evidence="1 2" key="1">
    <citation type="journal article" date="2019" name="Nat. Ecol. Evol.">
        <title>Megaphylogeny resolves global patterns of mushroom evolution.</title>
        <authorList>
            <person name="Varga T."/>
            <person name="Krizsan K."/>
            <person name="Foldi C."/>
            <person name="Dima B."/>
            <person name="Sanchez-Garcia M."/>
            <person name="Sanchez-Ramirez S."/>
            <person name="Szollosi G.J."/>
            <person name="Szarkandi J.G."/>
            <person name="Papp V."/>
            <person name="Albert L."/>
            <person name="Andreopoulos W."/>
            <person name="Angelini C."/>
            <person name="Antonin V."/>
            <person name="Barry K.W."/>
            <person name="Bougher N.L."/>
            <person name="Buchanan P."/>
            <person name="Buyck B."/>
            <person name="Bense V."/>
            <person name="Catcheside P."/>
            <person name="Chovatia M."/>
            <person name="Cooper J."/>
            <person name="Damon W."/>
            <person name="Desjardin D."/>
            <person name="Finy P."/>
            <person name="Geml J."/>
            <person name="Haridas S."/>
            <person name="Hughes K."/>
            <person name="Justo A."/>
            <person name="Karasinski D."/>
            <person name="Kautmanova I."/>
            <person name="Kiss B."/>
            <person name="Kocsube S."/>
            <person name="Kotiranta H."/>
            <person name="LaButti K.M."/>
            <person name="Lechner B.E."/>
            <person name="Liimatainen K."/>
            <person name="Lipzen A."/>
            <person name="Lukacs Z."/>
            <person name="Mihaltcheva S."/>
            <person name="Morgado L.N."/>
            <person name="Niskanen T."/>
            <person name="Noordeloos M.E."/>
            <person name="Ohm R.A."/>
            <person name="Ortiz-Santana B."/>
            <person name="Ovrebo C."/>
            <person name="Racz N."/>
            <person name="Riley R."/>
            <person name="Savchenko A."/>
            <person name="Shiryaev A."/>
            <person name="Soop K."/>
            <person name="Spirin V."/>
            <person name="Szebenyi C."/>
            <person name="Tomsovsky M."/>
            <person name="Tulloss R.E."/>
            <person name="Uehling J."/>
            <person name="Grigoriev I.V."/>
            <person name="Vagvolgyi C."/>
            <person name="Papp T."/>
            <person name="Martin F.M."/>
            <person name="Miettinen O."/>
            <person name="Hibbett D.S."/>
            <person name="Nagy L.G."/>
        </authorList>
    </citation>
    <scope>NUCLEOTIDE SEQUENCE [LARGE SCALE GENOMIC DNA]</scope>
    <source>
        <strain evidence="1 2">NL-1719</strain>
    </source>
</reference>
<sequence length="956" mass="105294">MIPSAISTNQISPPATPSPRRLRHSRRSASTSGIYPQQSPSHHESRHSHSQSQSYSPSPQRFSRLFNTVLGSPFLTTSDPDYLPPDLDLIDGSPTAVPRTFTVTRPSSPTPTADFSIIGHDEFDGQPPDVFSAYGSFPSRRGFNPRASRFYSTLSPSLSSPCIPPTGSSYPPTNSSPLRSLLPKLWDALSSPGRGVLHLSNPNSNLNTLPSRSASPLRGKGKGRVPSSASSPFLQARWSGPDNVESSADFIDYTDLAPLDGEEGELIDDEACFIDVRAVTGIDILTLLPTELALQIISLLNTADDLANVIACLSVSKAWHTLANDNSVWRALFLGRWGIDLRKAKAKKGLRERGMDLVDLEHPGGQPAVQKENNRSQRYGNLAPRFHLPTSPPRILHLPSHSQKLRRRAEIDWKKRSFSVGTSLSSPPSPSTSARPPSLTSMGVWKERSSATVPRSPTRPPLFRVPSRKRRASTSSVGTVHTILPPPTRAPLTVDWRFLYRERFELDRRWAGTARVPQATPSPSPLTNLFPVDDRLVSIPASPFPTPSARFSSAAPGSLLKAHDNWEPKVMRISGHSDSVYCLEFDSTRIITGSRDRTIKIWSLKTGKLLGTVWGVHRGSVLCLKFESDWEDQADEEDEDDVIEPVTEDQNDTDGSSGDESIPHGSHRTQRVVQVERHEPSPDTEGNLRKGKRGFMVTGSSDCNVCVWDLYTISPAANIDGDAPTFIAVSGEAVKEVEQEDKEVRADLRAVLKGHSGGVLDLRIDKKWIVSCSKDAVIRIWNRRTLTLHRTLRGHEGPVNAVGLQENKVVSASGDGKMILWDIASGERLRTFEGHDRGLACIEFKNDFIVSGSNDCKIKVWSATTGECLKTLVGHEALVRALSFDPKSKRLVSASYDKSVKLWDLNTGKMVREFKNTHTSHIFDVKFDVARIVSTSHDQKIVVLDFSYGLDASLFV</sequence>
<gene>
    <name evidence="1" type="ORF">BDN72DRAFT_451629</name>
</gene>
<dbReference type="EMBL" id="ML208262">
    <property type="protein sequence ID" value="TFK75685.1"/>
    <property type="molecule type" value="Genomic_DNA"/>
</dbReference>
<evidence type="ECO:0000313" key="1">
    <source>
        <dbReference type="EMBL" id="TFK75685.1"/>
    </source>
</evidence>
<dbReference type="Proteomes" id="UP000308600">
    <property type="component" value="Unassembled WGS sequence"/>
</dbReference>
<accession>A0ACD3BBZ7</accession>
<evidence type="ECO:0000313" key="2">
    <source>
        <dbReference type="Proteomes" id="UP000308600"/>
    </source>
</evidence>
<keyword evidence="2" id="KW-1185">Reference proteome</keyword>
<proteinExistence type="predicted"/>
<name>A0ACD3BBZ7_9AGAR</name>
<organism evidence="1 2">
    <name type="scientific">Pluteus cervinus</name>
    <dbReference type="NCBI Taxonomy" id="181527"/>
    <lineage>
        <taxon>Eukaryota</taxon>
        <taxon>Fungi</taxon>
        <taxon>Dikarya</taxon>
        <taxon>Basidiomycota</taxon>
        <taxon>Agaricomycotina</taxon>
        <taxon>Agaricomycetes</taxon>
        <taxon>Agaricomycetidae</taxon>
        <taxon>Agaricales</taxon>
        <taxon>Pluteineae</taxon>
        <taxon>Pluteaceae</taxon>
        <taxon>Pluteus</taxon>
    </lineage>
</organism>